<reference evidence="2" key="1">
    <citation type="submission" date="2016-11" db="EMBL/GenBank/DDBJ databases">
        <authorList>
            <person name="Jaros S."/>
            <person name="Januszkiewicz K."/>
            <person name="Wedrychowicz H."/>
        </authorList>
    </citation>
    <scope>NUCLEOTIDE SEQUENCE [LARGE SCALE GENOMIC DNA]</scope>
    <source>
        <strain evidence="2">DSM 19859</strain>
    </source>
</reference>
<name>A0A1M5W962_9FLAO</name>
<dbReference type="Proteomes" id="UP000290037">
    <property type="component" value="Unassembled WGS sequence"/>
</dbReference>
<evidence type="ECO:0000313" key="2">
    <source>
        <dbReference type="EMBL" id="SHH84119.1"/>
    </source>
</evidence>
<evidence type="ECO:0000313" key="3">
    <source>
        <dbReference type="Proteomes" id="UP000184240"/>
    </source>
</evidence>
<reference evidence="1 4" key="3">
    <citation type="submission" date="2018-07" db="EMBL/GenBank/DDBJ databases">
        <title>Leeuwenhoekiella genomics.</title>
        <authorList>
            <person name="Tahon G."/>
            <person name="Willems A."/>
        </authorList>
    </citation>
    <scope>NUCLEOTIDE SEQUENCE [LARGE SCALE GENOMIC DNA]</scope>
    <source>
        <strain evidence="1 4">LMG 24856</strain>
    </source>
</reference>
<dbReference type="AlphaFoldDB" id="A0A1M5W962"/>
<dbReference type="EMBL" id="FQXT01000002">
    <property type="protein sequence ID" value="SHH84119.1"/>
    <property type="molecule type" value="Genomic_DNA"/>
</dbReference>
<gene>
    <name evidence="1" type="ORF">DSM01_401</name>
    <name evidence="2" type="ORF">SAMN04487999_1108</name>
</gene>
<keyword evidence="4" id="KW-1185">Reference proteome</keyword>
<proteinExistence type="predicted"/>
<dbReference type="Proteomes" id="UP000184240">
    <property type="component" value="Unassembled WGS sequence"/>
</dbReference>
<reference evidence="3" key="2">
    <citation type="submission" date="2016-11" db="EMBL/GenBank/DDBJ databases">
        <authorList>
            <person name="Varghese N."/>
            <person name="Submissions S."/>
        </authorList>
    </citation>
    <scope>NUCLEOTIDE SEQUENCE [LARGE SCALE GENOMIC DNA]</scope>
    <source>
        <strain evidence="3">DSM 19859</strain>
    </source>
</reference>
<dbReference type="PROSITE" id="PS51257">
    <property type="entry name" value="PROKAR_LIPOPROTEIN"/>
    <property type="match status" value="1"/>
</dbReference>
<evidence type="ECO:0008006" key="5">
    <source>
        <dbReference type="Google" id="ProtNLM"/>
    </source>
</evidence>
<organism evidence="2 3">
    <name type="scientific">Leeuwenhoekiella palythoae</name>
    <dbReference type="NCBI Taxonomy" id="573501"/>
    <lineage>
        <taxon>Bacteria</taxon>
        <taxon>Pseudomonadati</taxon>
        <taxon>Bacteroidota</taxon>
        <taxon>Flavobacteriia</taxon>
        <taxon>Flavobacteriales</taxon>
        <taxon>Flavobacteriaceae</taxon>
        <taxon>Leeuwenhoekiella</taxon>
    </lineage>
</organism>
<dbReference type="EMBL" id="QOVN01000001">
    <property type="protein sequence ID" value="RXG31260.1"/>
    <property type="molecule type" value="Genomic_DNA"/>
</dbReference>
<protein>
    <recommendedName>
        <fullName evidence="5">DUF4859 domain-containing protein</fullName>
    </recommendedName>
</protein>
<accession>A0A1M5W962</accession>
<evidence type="ECO:0000313" key="1">
    <source>
        <dbReference type="EMBL" id="RXG31260.1"/>
    </source>
</evidence>
<sequence length="386" mass="43777">MKKLNYLFTTIIMAVLALGCDPVEDINDSLAENEAGIVDEFSYTLTEDDYKETLGLDYANFNTIDDARDLIPQVLEENFPFLGANSLSTVTYDLYQPVQTERSLIVYTVTTEDYDSYPDTEEFDNFDDEDQIYTFLDDKYGDVDNRTLISLTYKFYDGSAQTLNNGFLRVNGSWQFALGLTNAEYNEVGQGFANFNTEDEALRKLPIFLKDKFKYDDVAEGTIKSVMYKLYTTDEDDIDNDGSVEDRATYSYIANFILIGSEWEVYNNVVSQTLQFGNDGSTWIPDNTISYSLVAADYAFIASELGDTYPAQTSSMTQYGNMDRRSGNAAFWSDDMILEAFNLLLNDLDPSAEEGQKYAVTFDIYNGSNTTETFFLIKTDGVWVMQ</sequence>
<dbReference type="OrthoDB" id="1013052at2"/>
<dbReference type="STRING" id="573501.SAMN04487999_1108"/>
<evidence type="ECO:0000313" key="4">
    <source>
        <dbReference type="Proteomes" id="UP000290037"/>
    </source>
</evidence>